<evidence type="ECO:0000313" key="1">
    <source>
        <dbReference type="EMBL" id="MBO2458140.1"/>
    </source>
</evidence>
<reference evidence="1 2" key="1">
    <citation type="submission" date="2021-03" db="EMBL/GenBank/DDBJ databases">
        <title>Actinomadura violae sp. nov., isolated from lichen in Thailand.</title>
        <authorList>
            <person name="Kanchanasin P."/>
            <person name="Saeng-In P."/>
            <person name="Phongsopitanun W."/>
            <person name="Yuki M."/>
            <person name="Kudo T."/>
            <person name="Ohkuma M."/>
            <person name="Tanasupawat S."/>
        </authorList>
    </citation>
    <scope>NUCLEOTIDE SEQUENCE [LARGE SCALE GENOMIC DNA]</scope>
    <source>
        <strain evidence="1 2">LCR2-06</strain>
    </source>
</reference>
<dbReference type="Proteomes" id="UP000680206">
    <property type="component" value="Unassembled WGS sequence"/>
</dbReference>
<protein>
    <submittedName>
        <fullName evidence="1">Uncharacterized protein</fullName>
    </submittedName>
</protein>
<gene>
    <name evidence="1" type="ORF">J4709_11205</name>
</gene>
<organism evidence="1 2">
    <name type="scientific">Actinomadura violacea</name>
    <dbReference type="NCBI Taxonomy" id="2819934"/>
    <lineage>
        <taxon>Bacteria</taxon>
        <taxon>Bacillati</taxon>
        <taxon>Actinomycetota</taxon>
        <taxon>Actinomycetes</taxon>
        <taxon>Streptosporangiales</taxon>
        <taxon>Thermomonosporaceae</taxon>
        <taxon>Actinomadura</taxon>
    </lineage>
</organism>
<sequence length="91" mass="9979">MEVVSGIRRPEAGVVRVKGADPYGRPDGLGLGIVRQEGGLFPGLTVAEIVDTWCRWTLDSLTRGDVLRLTVWGFNIRILALAWGSVSLQTW</sequence>
<proteinExistence type="predicted"/>
<dbReference type="EMBL" id="JAGEPF010000006">
    <property type="protein sequence ID" value="MBO2458140.1"/>
    <property type="molecule type" value="Genomic_DNA"/>
</dbReference>
<keyword evidence="2" id="KW-1185">Reference proteome</keyword>
<name>A0ABS3RPZ2_9ACTN</name>
<accession>A0ABS3RPZ2</accession>
<evidence type="ECO:0000313" key="2">
    <source>
        <dbReference type="Proteomes" id="UP000680206"/>
    </source>
</evidence>
<comment type="caution">
    <text evidence="1">The sequence shown here is derived from an EMBL/GenBank/DDBJ whole genome shotgun (WGS) entry which is preliminary data.</text>
</comment>